<dbReference type="SMART" id="SM00969">
    <property type="entry name" value="SOCS_box"/>
    <property type="match status" value="1"/>
</dbReference>
<evidence type="ECO:0000256" key="13">
    <source>
        <dbReference type="ARBA" id="ARBA00059017"/>
    </source>
</evidence>
<dbReference type="InterPro" id="IPR036860">
    <property type="entry name" value="SH2_dom_sf"/>
</dbReference>
<evidence type="ECO:0000256" key="1">
    <source>
        <dbReference type="ARBA" id="ARBA00004123"/>
    </source>
</evidence>
<dbReference type="PANTHER" id="PTHR10155:SF5">
    <property type="entry name" value="SUPPRESSOR OF CYTOKINE SIGNALING 7"/>
    <property type="match status" value="1"/>
</dbReference>
<feature type="region of interest" description="Disordered" evidence="17">
    <location>
        <begin position="1032"/>
        <end position="1084"/>
    </location>
</feature>
<dbReference type="InterPro" id="IPR037346">
    <property type="entry name" value="SOCS7_SOCS"/>
</dbReference>
<evidence type="ECO:0000256" key="12">
    <source>
        <dbReference type="ARBA" id="ARBA00023242"/>
    </source>
</evidence>
<feature type="compositionally biased region" description="Polar residues" evidence="17">
    <location>
        <begin position="1"/>
        <end position="26"/>
    </location>
</feature>
<evidence type="ECO:0000259" key="18">
    <source>
        <dbReference type="PROSITE" id="PS50001"/>
    </source>
</evidence>
<feature type="region of interest" description="Disordered" evidence="17">
    <location>
        <begin position="1"/>
        <end position="28"/>
    </location>
</feature>
<dbReference type="GO" id="GO:0009968">
    <property type="term" value="P:negative regulation of signal transduction"/>
    <property type="evidence" value="ECO:0007669"/>
    <property type="project" value="UniProtKB-KW"/>
</dbReference>
<feature type="domain" description="SOCS box" evidence="19">
    <location>
        <begin position="1210"/>
        <end position="1260"/>
    </location>
</feature>
<feature type="compositionally biased region" description="Pro residues" evidence="17">
    <location>
        <begin position="1061"/>
        <end position="1075"/>
    </location>
</feature>
<organism evidence="20 21">
    <name type="scientific">Potamilus streckersoni</name>
    <dbReference type="NCBI Taxonomy" id="2493646"/>
    <lineage>
        <taxon>Eukaryota</taxon>
        <taxon>Metazoa</taxon>
        <taxon>Spiralia</taxon>
        <taxon>Lophotrochozoa</taxon>
        <taxon>Mollusca</taxon>
        <taxon>Bivalvia</taxon>
        <taxon>Autobranchia</taxon>
        <taxon>Heteroconchia</taxon>
        <taxon>Palaeoheterodonta</taxon>
        <taxon>Unionida</taxon>
        <taxon>Unionoidea</taxon>
        <taxon>Unionidae</taxon>
        <taxon>Ambleminae</taxon>
        <taxon>Lampsilini</taxon>
        <taxon>Potamilus</taxon>
    </lineage>
</organism>
<dbReference type="GO" id="GO:0005634">
    <property type="term" value="C:nucleus"/>
    <property type="evidence" value="ECO:0007669"/>
    <property type="project" value="UniProtKB-SubCell"/>
</dbReference>
<dbReference type="GO" id="GO:0005942">
    <property type="term" value="C:phosphatidylinositol 3-kinase complex"/>
    <property type="evidence" value="ECO:0007669"/>
    <property type="project" value="TreeGrafter"/>
</dbReference>
<comment type="subcellular location">
    <subcellularLocation>
        <location evidence="2">Cell membrane</location>
        <topology evidence="2">Peripheral membrane protein</topology>
        <orientation evidence="2">Cytoplasmic side</orientation>
    </subcellularLocation>
    <subcellularLocation>
        <location evidence="3">Cytoplasm</location>
    </subcellularLocation>
    <subcellularLocation>
        <location evidence="1">Nucleus</location>
    </subcellularLocation>
</comment>
<evidence type="ECO:0000256" key="7">
    <source>
        <dbReference type="ARBA" id="ARBA00022604"/>
    </source>
</evidence>
<dbReference type="PROSITE" id="PS50001">
    <property type="entry name" value="SH2"/>
    <property type="match status" value="1"/>
</dbReference>
<evidence type="ECO:0000259" key="19">
    <source>
        <dbReference type="PROSITE" id="PS50225"/>
    </source>
</evidence>
<feature type="region of interest" description="Disordered" evidence="17">
    <location>
        <begin position="540"/>
        <end position="565"/>
    </location>
</feature>
<dbReference type="GO" id="GO:0046854">
    <property type="term" value="P:phosphatidylinositol phosphate biosynthetic process"/>
    <property type="evidence" value="ECO:0007669"/>
    <property type="project" value="TreeGrafter"/>
</dbReference>
<comment type="subunit">
    <text evidence="14">Substrate-recognition component of the ECS(SOCS7) complex, composed of SOCS7, CUL5, ELOB, ELOC and RNF7/RBX2. Interacts, via the third proline-rich region, with the second SH3 domain of the adapter protein NCK1. Also interacts with GRB2, INSR, PLCG1, SORBS3/vinexin, and phosphorylated STAT3 and STAT5. Interacts with SEPT6. Interacts with phosphorylated IRS4 and PIK3R1.</text>
</comment>
<keyword evidence="6" id="KW-0963">Cytoplasm</keyword>
<dbReference type="Pfam" id="PF00017">
    <property type="entry name" value="SH2"/>
    <property type="match status" value="1"/>
</dbReference>
<dbReference type="Pfam" id="PF07525">
    <property type="entry name" value="SOCS_box"/>
    <property type="match status" value="1"/>
</dbReference>
<feature type="compositionally biased region" description="Low complexity" evidence="17">
    <location>
        <begin position="71"/>
        <end position="82"/>
    </location>
</feature>
<dbReference type="InterPro" id="IPR001496">
    <property type="entry name" value="SOCS_box"/>
</dbReference>
<evidence type="ECO:0000256" key="5">
    <source>
        <dbReference type="ARBA" id="ARBA00022475"/>
    </source>
</evidence>
<feature type="compositionally biased region" description="Polar residues" evidence="17">
    <location>
        <begin position="543"/>
        <end position="565"/>
    </location>
</feature>
<evidence type="ECO:0000313" key="21">
    <source>
        <dbReference type="Proteomes" id="UP001195483"/>
    </source>
</evidence>
<dbReference type="Gene3D" id="3.30.505.10">
    <property type="entry name" value="SH2 domain"/>
    <property type="match status" value="1"/>
</dbReference>
<feature type="domain" description="SH2" evidence="18">
    <location>
        <begin position="1107"/>
        <end position="1215"/>
    </location>
</feature>
<dbReference type="Proteomes" id="UP001195483">
    <property type="component" value="Unassembled WGS sequence"/>
</dbReference>
<evidence type="ECO:0000256" key="6">
    <source>
        <dbReference type="ARBA" id="ARBA00022490"/>
    </source>
</evidence>
<dbReference type="EMBL" id="JAEAOA010000869">
    <property type="protein sequence ID" value="KAK3611772.1"/>
    <property type="molecule type" value="Genomic_DNA"/>
</dbReference>
<dbReference type="AlphaFoldDB" id="A0AAE0TK23"/>
<evidence type="ECO:0000256" key="17">
    <source>
        <dbReference type="SAM" id="MobiDB-lite"/>
    </source>
</evidence>
<evidence type="ECO:0000256" key="9">
    <source>
        <dbReference type="ARBA" id="ARBA00022786"/>
    </source>
</evidence>
<evidence type="ECO:0000256" key="2">
    <source>
        <dbReference type="ARBA" id="ARBA00004413"/>
    </source>
</evidence>
<comment type="function">
    <text evidence="13">Substrate-recognition component of a cullin-5-RING E3 ubiquitin-protein ligase complex (ECS complex, also named CRL5 complex), which mediates the ubiquitination and subsequent proteasomal degradation of target proteins, such as DAB1 and IRS1. Specifically recognizes and binds phosphorylated proteins via its SH2 domain, promoting their ubiquitination. The ECS(SOCS7) complex acts as a key regulator of reelin signaling by mediating ubiquitination and degradation of phosphorylated DAB1 in the cortical plate of the developing cerebral cortex, thereby regulating neuron positioning during cortex development. Functions in insulin signaling and glucose homeostasis through IRS1 ubiquitination and subsequent proteasomal degradation. Also inhibits prolactin, growth hormone and leptin signaling by preventing STAT3 and STAT5 activation, sequestering them in the cytoplasm and reducing their binding to DNA.</text>
</comment>
<evidence type="ECO:0000256" key="4">
    <source>
        <dbReference type="ARBA" id="ARBA00004906"/>
    </source>
</evidence>
<keyword evidence="7" id="KW-0341">Growth regulation</keyword>
<dbReference type="SMART" id="SM00253">
    <property type="entry name" value="SOCS"/>
    <property type="match status" value="1"/>
</dbReference>
<dbReference type="CDD" id="cd03741">
    <property type="entry name" value="SOCS_SOCS7"/>
    <property type="match status" value="1"/>
</dbReference>
<evidence type="ECO:0000256" key="10">
    <source>
        <dbReference type="ARBA" id="ARBA00022999"/>
    </source>
</evidence>
<evidence type="ECO:0000256" key="14">
    <source>
        <dbReference type="ARBA" id="ARBA00062788"/>
    </source>
</evidence>
<dbReference type="SUPFAM" id="SSF158235">
    <property type="entry name" value="SOCS box-like"/>
    <property type="match status" value="1"/>
</dbReference>
<evidence type="ECO:0000256" key="11">
    <source>
        <dbReference type="ARBA" id="ARBA00023136"/>
    </source>
</evidence>
<feature type="region of interest" description="Disordered" evidence="17">
    <location>
        <begin position="64"/>
        <end position="135"/>
    </location>
</feature>
<reference evidence="20" key="1">
    <citation type="journal article" date="2021" name="Genome Biol. Evol.">
        <title>A High-Quality Reference Genome for a Parasitic Bivalve with Doubly Uniparental Inheritance (Bivalvia: Unionida).</title>
        <authorList>
            <person name="Smith C.H."/>
        </authorList>
    </citation>
    <scope>NUCLEOTIDE SEQUENCE</scope>
    <source>
        <strain evidence="20">CHS0354</strain>
    </source>
</reference>
<comment type="caution">
    <text evidence="20">The sequence shown here is derived from an EMBL/GenBank/DDBJ whole genome shotgun (WGS) entry which is preliminary data.</text>
</comment>
<dbReference type="GO" id="GO:0005737">
    <property type="term" value="C:cytoplasm"/>
    <property type="evidence" value="ECO:0007669"/>
    <property type="project" value="UniProtKB-SubCell"/>
</dbReference>
<proteinExistence type="predicted"/>
<feature type="compositionally biased region" description="Polar residues" evidence="17">
    <location>
        <begin position="978"/>
        <end position="993"/>
    </location>
</feature>
<dbReference type="GO" id="GO:0005886">
    <property type="term" value="C:plasma membrane"/>
    <property type="evidence" value="ECO:0007669"/>
    <property type="project" value="UniProtKB-SubCell"/>
</dbReference>
<dbReference type="InterPro" id="IPR036036">
    <property type="entry name" value="SOCS_box-like_dom_sf"/>
</dbReference>
<keyword evidence="9" id="KW-0833">Ubl conjugation pathway</keyword>
<name>A0AAE0TK23_9BIVA</name>
<dbReference type="PANTHER" id="PTHR10155">
    <property type="entry name" value="PHOSPHATIDYLINOSITOL 3-KINASE REGULATORY SUBUNIT"/>
    <property type="match status" value="1"/>
</dbReference>
<feature type="region of interest" description="Disordered" evidence="17">
    <location>
        <begin position="977"/>
        <end position="998"/>
    </location>
</feature>
<feature type="region of interest" description="Disordered" evidence="17">
    <location>
        <begin position="500"/>
        <end position="525"/>
    </location>
</feature>
<evidence type="ECO:0000256" key="8">
    <source>
        <dbReference type="ARBA" id="ARBA00022700"/>
    </source>
</evidence>
<feature type="compositionally biased region" description="Low complexity" evidence="17">
    <location>
        <begin position="1032"/>
        <end position="1043"/>
    </location>
</feature>
<dbReference type="SUPFAM" id="SSF55550">
    <property type="entry name" value="SH2 domain"/>
    <property type="match status" value="1"/>
</dbReference>
<feature type="compositionally biased region" description="Basic and acidic residues" evidence="17">
    <location>
        <begin position="93"/>
        <end position="102"/>
    </location>
</feature>
<evidence type="ECO:0000256" key="3">
    <source>
        <dbReference type="ARBA" id="ARBA00004496"/>
    </source>
</evidence>
<keyword evidence="21" id="KW-1185">Reference proteome</keyword>
<sequence length="1266" mass="142154">MEPSPRSATLPSNLRHSPPDLSTSDEGSGFLAKLRRKFRFKRSGKYDVSLNMGESNNVSIISFQKNDDDLPSSSPPDSVSASKGIKNRPARSYSDRGQDSSSRKRLKFNSKGQGVLHGKSPELLSNGQEPLHSRDEKEFRNLIGGRIADSGNGNNYSPVFSCDSRKVGIKYKEIQSSGEHASVEQEEYKPVTVEDGIENNCIIPDESAVDLDKAGGLMSNNTYADEPGYESLDDIRKKMKERQVKSDSNSQLPDQYSQTHMTEFHWLKARVWGTNVHHDNSCPDMASSKGDRFGHLKPGNQVDTPENLHHFCSKTSKSVLDYGQPNEVLGKAFETTGSNTDKSAVIIVSDVDEDNAFGLLPEKAQGSECNLSPNVTSQSSTSFYSFDSYEMNFEDKLEEIDPGYASYSDITKSVPEGVSSGVAVNINQNGMPPNSGESTLNVDHAQINMNVSDLYANPQVLIRKRSQKVHLPKTELLTSLIDDVDLVKDLNMNMESKLKLEDMEDSSKPDHNEESASEPPPLPARNYSLYIEKSEQLDVGRGASSNVESLELNTDSARTRETSTQNISEPCLCPLKKTLETDKLILESVLPTDQNILHYEGNFSEQCDNMHTNQKLDTNDSKPSENDVTYAILPDSDNKAVNKSHLEKASMRENSPLPNTLIQIKSSQQFSDHSKISSYEDIDIPGMSAKIDFDRNDKCDKSNKDSLISDNGDQVSSKHIKEQIEQQKAIVESLITDLRTSNLNDEATDSQCKKISLQISDDDSDEIDDEPSIKYFIRRYHPYESIDDIKAQLDIVETDQDHHTMKSLDFSTTSSNVEKLDTNNLHKNKKDNPCTATCIQNPLMENSDQTELVVFQKLNSDLQTEALLAVHEKGCNDSKVAIENEYTDNNNELENIQPLENIEVGHHSELIGATGVTHAAEEILHSIHSFEELYGRKGEEARLSDIVTFDAAYDKYMYDDNEPTHMTMEEVFARARRSQSPCKLGETTQATRSSQEKKLDIISPCPSYQTNASGIQFYHRISDDWTNLDSAVYDDASDPSPADESQNRTNNVIQSEEASSSPPPVPEHPPPPAVPPRARKHVEPSRPVSGIHQEFMESMQQLKNCGWYWGPLSWEEAEAKLMNKPEGSFLVRDSSDERYILSLSFKSRGHVHHTRIEHHKGRFSFWSQPESHGKSTIKDFVEQCMINSSNGRFLYFIRPSGPGAPPLPIQLIYPVSRFAQMSSLQHMCRFRILQIVRRDHVDQLPIPTRIKEYLREAQYYVESLED</sequence>
<evidence type="ECO:0000313" key="20">
    <source>
        <dbReference type="EMBL" id="KAK3611772.1"/>
    </source>
</evidence>
<evidence type="ECO:0000256" key="15">
    <source>
        <dbReference type="ARBA" id="ARBA00070642"/>
    </source>
</evidence>
<gene>
    <name evidence="20" type="ORF">CHS0354_014123</name>
</gene>
<dbReference type="FunFam" id="3.30.505.10:FF:000029">
    <property type="entry name" value="Suppressor of cytokine signaling 7"/>
    <property type="match status" value="1"/>
</dbReference>
<keyword evidence="11" id="KW-0472">Membrane</keyword>
<dbReference type="PROSITE" id="PS50225">
    <property type="entry name" value="SOCS"/>
    <property type="match status" value="1"/>
</dbReference>
<keyword evidence="8" id="KW-0734">Signal transduction inhibitor</keyword>
<dbReference type="GO" id="GO:0046935">
    <property type="term" value="F:1-phosphatidylinositol-3-kinase regulator activity"/>
    <property type="evidence" value="ECO:0007669"/>
    <property type="project" value="TreeGrafter"/>
</dbReference>
<reference evidence="20" key="2">
    <citation type="journal article" date="2021" name="Genome Biol. Evol.">
        <title>Developing a high-quality reference genome for a parasitic bivalve with doubly uniparental inheritance (Bivalvia: Unionida).</title>
        <authorList>
            <person name="Smith C.H."/>
        </authorList>
    </citation>
    <scope>NUCLEOTIDE SEQUENCE</scope>
    <source>
        <strain evidence="20">CHS0354</strain>
        <tissue evidence="20">Mantle</tissue>
    </source>
</reference>
<feature type="compositionally biased region" description="Basic and acidic residues" evidence="17">
    <location>
        <begin position="500"/>
        <end position="514"/>
    </location>
</feature>
<protein>
    <recommendedName>
        <fullName evidence="15">Suppressor of cytokine signaling 7</fullName>
    </recommendedName>
</protein>
<comment type="pathway">
    <text evidence="4">Protein modification; protein ubiquitination.</text>
</comment>
<accession>A0AAE0TK23</accession>
<dbReference type="GO" id="GO:0035556">
    <property type="term" value="P:intracellular signal transduction"/>
    <property type="evidence" value="ECO:0007669"/>
    <property type="project" value="InterPro"/>
</dbReference>
<keyword evidence="12" id="KW-0539">Nucleus</keyword>
<dbReference type="SMART" id="SM00252">
    <property type="entry name" value="SH2"/>
    <property type="match status" value="1"/>
</dbReference>
<reference evidence="20" key="3">
    <citation type="submission" date="2023-05" db="EMBL/GenBank/DDBJ databases">
        <authorList>
            <person name="Smith C.H."/>
        </authorList>
    </citation>
    <scope>NUCLEOTIDE SEQUENCE</scope>
    <source>
        <strain evidence="20">CHS0354</strain>
        <tissue evidence="20">Mantle</tissue>
    </source>
</reference>
<evidence type="ECO:0000256" key="16">
    <source>
        <dbReference type="PROSITE-ProRule" id="PRU00191"/>
    </source>
</evidence>
<keyword evidence="10 16" id="KW-0727">SH2 domain</keyword>
<keyword evidence="5" id="KW-1003">Cell membrane</keyword>
<dbReference type="InterPro" id="IPR000980">
    <property type="entry name" value="SH2"/>
</dbReference>